<protein>
    <submittedName>
        <fullName evidence="1">Uncharacterized protein</fullName>
    </submittedName>
</protein>
<dbReference type="Proteomes" id="UP000317951">
    <property type="component" value="Unassembled WGS sequence"/>
</dbReference>
<reference evidence="1 2" key="1">
    <citation type="submission" date="2019-06" db="EMBL/GenBank/DDBJ databases">
        <title>Pseudomonas bimorpha sp. nov. isolated from bovine raw milk and skim milk concentrate.</title>
        <authorList>
            <person name="Hofmann K."/>
            <person name="Huptas C."/>
            <person name="Doll E."/>
            <person name="Scherer S."/>
            <person name="Wenning M."/>
        </authorList>
    </citation>
    <scope>NUCLEOTIDE SEQUENCE [LARGE SCALE GENOMIC DNA]</scope>
    <source>
        <strain evidence="1 2">DSM 17835</strain>
    </source>
</reference>
<dbReference type="AlphaFoldDB" id="A0A5C5QEV9"/>
<name>A0A5C5QEV9_9PSED</name>
<evidence type="ECO:0000313" key="2">
    <source>
        <dbReference type="Proteomes" id="UP000317951"/>
    </source>
</evidence>
<organism evidence="1 2">
    <name type="scientific">Pseudomonas extremaustralis</name>
    <dbReference type="NCBI Taxonomy" id="359110"/>
    <lineage>
        <taxon>Bacteria</taxon>
        <taxon>Pseudomonadati</taxon>
        <taxon>Pseudomonadota</taxon>
        <taxon>Gammaproteobacteria</taxon>
        <taxon>Pseudomonadales</taxon>
        <taxon>Pseudomonadaceae</taxon>
        <taxon>Pseudomonas</taxon>
    </lineage>
</organism>
<dbReference type="EMBL" id="VFET01000011">
    <property type="protein sequence ID" value="TWS03837.1"/>
    <property type="molecule type" value="Genomic_DNA"/>
</dbReference>
<comment type="caution">
    <text evidence="1">The sequence shown here is derived from an EMBL/GenBank/DDBJ whole genome shotgun (WGS) entry which is preliminary data.</text>
</comment>
<accession>A0A5C5QEV9</accession>
<evidence type="ECO:0000313" key="1">
    <source>
        <dbReference type="EMBL" id="TWS03837.1"/>
    </source>
</evidence>
<gene>
    <name evidence="1" type="ORF">FIV36_15010</name>
</gene>
<dbReference type="RefSeq" id="WP_130926025.1">
    <property type="nucleotide sequence ID" value="NZ_LT629689.1"/>
</dbReference>
<dbReference type="GeneID" id="78557651"/>
<sequence>MDVPYQQLDQSSTLGFEQALNEILVIAVREPAITSFDAQHYVGAMIAAALGRKIYDARWRGANCSSS</sequence>
<proteinExistence type="predicted"/>